<dbReference type="Pfam" id="PF13386">
    <property type="entry name" value="DsbD_2"/>
    <property type="match status" value="1"/>
</dbReference>
<organism evidence="4 5">
    <name type="scientific">Deinococcus caeni</name>
    <dbReference type="NCBI Taxonomy" id="569127"/>
    <lineage>
        <taxon>Bacteria</taxon>
        <taxon>Thermotogati</taxon>
        <taxon>Deinococcota</taxon>
        <taxon>Deinococci</taxon>
        <taxon>Deinococcales</taxon>
        <taxon>Deinococcaceae</taxon>
        <taxon>Deinococcus</taxon>
    </lineage>
</organism>
<evidence type="ECO:0000256" key="1">
    <source>
        <dbReference type="SAM" id="Phobius"/>
    </source>
</evidence>
<dbReference type="EMBL" id="BAABQU010000045">
    <property type="protein sequence ID" value="GAA5441311.1"/>
    <property type="molecule type" value="Genomic_DNA"/>
</dbReference>
<dbReference type="InterPro" id="IPR028096">
    <property type="entry name" value="EfeO_Cupredoxin"/>
</dbReference>
<feature type="domain" description="Urease accessory protein UreH-like transmembrane" evidence="2">
    <location>
        <begin position="1"/>
        <end position="61"/>
    </location>
</feature>
<feature type="transmembrane region" description="Helical" evidence="1">
    <location>
        <begin position="12"/>
        <end position="35"/>
    </location>
</feature>
<dbReference type="InterPro" id="IPR008972">
    <property type="entry name" value="Cupredoxin"/>
</dbReference>
<evidence type="ECO:0000313" key="4">
    <source>
        <dbReference type="EMBL" id="GAA5441311.1"/>
    </source>
</evidence>
<feature type="domain" description="EfeO-type cupredoxin-like" evidence="3">
    <location>
        <begin position="82"/>
        <end position="176"/>
    </location>
</feature>
<accession>A0ABP9UF13</accession>
<keyword evidence="1" id="KW-1133">Transmembrane helix</keyword>
<dbReference type="InterPro" id="IPR039447">
    <property type="entry name" value="UreH-like_TM_dom"/>
</dbReference>
<evidence type="ECO:0008006" key="6">
    <source>
        <dbReference type="Google" id="ProtNLM"/>
    </source>
</evidence>
<evidence type="ECO:0000259" key="3">
    <source>
        <dbReference type="Pfam" id="PF13473"/>
    </source>
</evidence>
<feature type="transmembrane region" description="Helical" evidence="1">
    <location>
        <begin position="47"/>
        <end position="72"/>
    </location>
</feature>
<dbReference type="Pfam" id="PF13473">
    <property type="entry name" value="Cupredoxin_1"/>
    <property type="match status" value="1"/>
</dbReference>
<comment type="caution">
    <text evidence="4">The sequence shown here is derived from an EMBL/GenBank/DDBJ whole genome shotgun (WGS) entry which is preliminary data.</text>
</comment>
<keyword evidence="1" id="KW-0812">Transmembrane</keyword>
<dbReference type="Proteomes" id="UP001423409">
    <property type="component" value="Unassembled WGS sequence"/>
</dbReference>
<evidence type="ECO:0000313" key="5">
    <source>
        <dbReference type="Proteomes" id="UP001423409"/>
    </source>
</evidence>
<name>A0ABP9UF13_9DEIO</name>
<sequence>MMALAITTGDAWSGAAVMFAFTLGASPLFFTLAYLATRLGQRLERMFLRLVAGLSLALGVYALLGALTLLGIGSSSLQVNAAATATEAQRAPATDTLEIQVVDRGYVPGVLYAKAGVPVTLTLVTQNSYGCARAFTIPRLGVREVLPETGRVAIRLPPQDPGTLPFACSMGMYGGQIQFQ</sequence>
<dbReference type="Gene3D" id="2.60.40.420">
    <property type="entry name" value="Cupredoxins - blue copper proteins"/>
    <property type="match status" value="1"/>
</dbReference>
<gene>
    <name evidence="4" type="ORF">Dcae01_02847</name>
</gene>
<dbReference type="SUPFAM" id="SSF49503">
    <property type="entry name" value="Cupredoxins"/>
    <property type="match status" value="1"/>
</dbReference>
<evidence type="ECO:0000259" key="2">
    <source>
        <dbReference type="Pfam" id="PF13386"/>
    </source>
</evidence>
<keyword evidence="1" id="KW-0472">Membrane</keyword>
<proteinExistence type="predicted"/>
<reference evidence="4 5" key="1">
    <citation type="submission" date="2024-02" db="EMBL/GenBank/DDBJ databases">
        <title>Deinococcus caeni NBRC 101312.</title>
        <authorList>
            <person name="Ichikawa N."/>
            <person name="Katano-Makiyama Y."/>
            <person name="Hidaka K."/>
        </authorList>
    </citation>
    <scope>NUCLEOTIDE SEQUENCE [LARGE SCALE GENOMIC DNA]</scope>
    <source>
        <strain evidence="4 5">NBRC 101312</strain>
    </source>
</reference>
<protein>
    <recommendedName>
        <fullName evidence="6">EfeO-type cupredoxin-like domain-containing protein</fullName>
    </recommendedName>
</protein>
<keyword evidence="5" id="KW-1185">Reference proteome</keyword>